<dbReference type="RefSeq" id="WP_162643710.1">
    <property type="nucleotide sequence ID" value="NZ_CP048286.1"/>
</dbReference>
<dbReference type="GO" id="GO:0005524">
    <property type="term" value="F:ATP binding"/>
    <property type="evidence" value="ECO:0007669"/>
    <property type="project" value="UniProtKB-KW"/>
</dbReference>
<dbReference type="Gene3D" id="3.30.1490.20">
    <property type="entry name" value="ATP-grasp fold, A domain"/>
    <property type="match status" value="1"/>
</dbReference>
<evidence type="ECO:0000256" key="7">
    <source>
        <dbReference type="ARBA" id="ARBA00022769"/>
    </source>
</evidence>
<dbReference type="GO" id="GO:0006289">
    <property type="term" value="P:nucleotide-excision repair"/>
    <property type="evidence" value="ECO:0007669"/>
    <property type="project" value="InterPro"/>
</dbReference>
<proteinExistence type="inferred from homology"/>
<dbReference type="GO" id="GO:0016887">
    <property type="term" value="F:ATP hydrolysis activity"/>
    <property type="evidence" value="ECO:0007669"/>
    <property type="project" value="InterPro"/>
</dbReference>
<dbReference type="NCBIfam" id="NF001503">
    <property type="entry name" value="PRK00349.1"/>
    <property type="match status" value="1"/>
</dbReference>
<comment type="subcellular location">
    <subcellularLocation>
        <location evidence="1">Cytoplasm</location>
    </subcellularLocation>
</comment>
<keyword evidence="3" id="KW-0479">Metal-binding</keyword>
<evidence type="ECO:0000256" key="8">
    <source>
        <dbReference type="ARBA" id="ARBA00022771"/>
    </source>
</evidence>
<dbReference type="InterPro" id="IPR041102">
    <property type="entry name" value="UvrA_inter"/>
</dbReference>
<evidence type="ECO:0000256" key="9">
    <source>
        <dbReference type="ARBA" id="ARBA00022833"/>
    </source>
</evidence>
<dbReference type="Pfam" id="PF17760">
    <property type="entry name" value="UvrA_inter"/>
    <property type="match status" value="1"/>
</dbReference>
<evidence type="ECO:0000256" key="13">
    <source>
        <dbReference type="ARBA" id="ARBA00023204"/>
    </source>
</evidence>
<evidence type="ECO:0000313" key="19">
    <source>
        <dbReference type="Proteomes" id="UP000479114"/>
    </source>
</evidence>
<dbReference type="InterPro" id="IPR004602">
    <property type="entry name" value="UvrA"/>
</dbReference>
<dbReference type="SUPFAM" id="SSF52540">
    <property type="entry name" value="P-loop containing nucleoside triphosphate hydrolases"/>
    <property type="match status" value="2"/>
</dbReference>
<evidence type="ECO:0000256" key="4">
    <source>
        <dbReference type="ARBA" id="ARBA00022737"/>
    </source>
</evidence>
<sequence length="972" mass="108211">MSMRQTISIRGARENNLNNVSLDIPREKLTVVTGVSGSGKSSLAFDVIYGEGQRRFMESISSSYAKRYIPQLKKPDVDFVYGLSPVVSIEQKTGTPNPRSTVGTMSDVYDYVRLLFATLGTPHCPRCSAELEAKSPNQIAEHILALPAGSTVELYAPVQPIFGETFSVLFDEIRTKGYRMFKIDGVLHDTGDRIELDEHAPHELEVLIDKYEVKRDIYKQLVLSIELGMKIGEGFLHIVPSGSKLTERDIERFQHQFACKAHHYVAGEMSPGYFTFNDTDSACRTCLGIGAYKYAQPELMIASRERSLRRGALNERLYNLKNPRAWRNMVIYSLSQHYGFSLDTPFKDLPPEIVDMLFYGTKGERYTFLGSEDNHQGHWIQEHVGKQWTYDGIVGEIDRWYRNSRKKQELKGYEESMFNLVMVEQTCPECHGMRFKPERLLVTLAGKTIHGLVSMPLDEMKSFLQSFELPRRKLQVGKQIMNELLGRIDLLLDIGLGYLNLDRRSDTLSGGESQRIRLSTQIGSGLMGMLYVLDEPSIGLHPRDSQKMIDTLKKLRDSGNTVIVVEHDVETMMAADHVIEIGPGPGQHGGNVVAEGTIAQIMANPDSLTGQFMSGVRNIVAPAERRQLGDKVLRIVGARENTLKNVTVEIPLGVMTCVTGVSGSGKSSLINDVLYKALHKHFQDARIIPGLHDRIEGVEHINGVINIDQSPIGRMPTSSPATYVGLYDRIRKLYASQELSVERGYTETYFSFNAKGGRCEECKGHGTITSQLLFMADVESVCPACKGARFASELLDVTYNGKTIADVLEMSIEEAEQFFRGEKYVAHKLKVLNELGVGYLRLGHSATVLSGGEAQRIKLAAELGKMKRGAHYLYIFDEPTTGLHLADIQKLLDCMNRLLEAGHTVLVIEHHLDVIKTADHVIDMGPEAGRNGGYVVATGVPEDIAQVEASHTGRCLREIEASYSVRKAGASV</sequence>
<keyword evidence="19" id="KW-1185">Reference proteome</keyword>
<reference evidence="18 19" key="1">
    <citation type="submission" date="2020-02" db="EMBL/GenBank/DDBJ databases">
        <title>Paenibacillus sp. nov., isolated from rhizosphere soil of tomato.</title>
        <authorList>
            <person name="Weon H.-Y."/>
            <person name="Lee S.A."/>
        </authorList>
    </citation>
    <scope>NUCLEOTIDE SEQUENCE [LARGE SCALE GENOMIC DNA]</scope>
    <source>
        <strain evidence="18 19">14171R-81</strain>
    </source>
</reference>
<keyword evidence="8" id="KW-0863">Zinc-finger</keyword>
<evidence type="ECO:0000256" key="3">
    <source>
        <dbReference type="ARBA" id="ARBA00022723"/>
    </source>
</evidence>
<dbReference type="Gene3D" id="3.40.50.300">
    <property type="entry name" value="P-loop containing nucleotide triphosphate hydrolases"/>
    <property type="match status" value="2"/>
</dbReference>
<dbReference type="Proteomes" id="UP000479114">
    <property type="component" value="Chromosome"/>
</dbReference>
<dbReference type="InterPro" id="IPR017871">
    <property type="entry name" value="ABC_transporter-like_CS"/>
</dbReference>
<dbReference type="CDD" id="cd03271">
    <property type="entry name" value="ABC_UvrA_II"/>
    <property type="match status" value="1"/>
</dbReference>
<keyword evidence="12" id="KW-0238">DNA-binding</keyword>
<dbReference type="GO" id="GO:0008270">
    <property type="term" value="F:zinc ion binding"/>
    <property type="evidence" value="ECO:0007669"/>
    <property type="project" value="UniProtKB-KW"/>
</dbReference>
<dbReference type="EMBL" id="CP048286">
    <property type="protein sequence ID" value="QHW33712.1"/>
    <property type="molecule type" value="Genomic_DNA"/>
</dbReference>
<evidence type="ECO:0000256" key="1">
    <source>
        <dbReference type="ARBA" id="ARBA00004496"/>
    </source>
</evidence>
<dbReference type="InterPro" id="IPR041552">
    <property type="entry name" value="UvrA_DNA-bd"/>
</dbReference>
<dbReference type="NCBIfam" id="TIGR00630">
    <property type="entry name" value="uvra"/>
    <property type="match status" value="1"/>
</dbReference>
<gene>
    <name evidence="18" type="primary">uvrA</name>
    <name evidence="18" type="ORF">GZH47_24885</name>
</gene>
<keyword evidence="6" id="KW-0227">DNA damage</keyword>
<name>A0A6C0PAX1_9BACL</name>
<dbReference type="PANTHER" id="PTHR43152">
    <property type="entry name" value="UVRABC SYSTEM PROTEIN A"/>
    <property type="match status" value="1"/>
</dbReference>
<dbReference type="AlphaFoldDB" id="A0A6C0PAX1"/>
<evidence type="ECO:0000256" key="10">
    <source>
        <dbReference type="ARBA" id="ARBA00022840"/>
    </source>
</evidence>
<dbReference type="InterPro" id="IPR003439">
    <property type="entry name" value="ABC_transporter-like_ATP-bd"/>
</dbReference>
<comment type="similarity">
    <text evidence="14">Belongs to the ABC transporter superfamily. UvrA family.</text>
</comment>
<dbReference type="PROSITE" id="PS00211">
    <property type="entry name" value="ABC_TRANSPORTER_1"/>
    <property type="match status" value="2"/>
</dbReference>
<evidence type="ECO:0000256" key="14">
    <source>
        <dbReference type="ARBA" id="ARBA00038000"/>
    </source>
</evidence>
<evidence type="ECO:0000256" key="15">
    <source>
        <dbReference type="ARBA" id="ARBA00039316"/>
    </source>
</evidence>
<dbReference type="Pfam" id="PF17755">
    <property type="entry name" value="UvrA_DNA-bind"/>
    <property type="match status" value="1"/>
</dbReference>
<feature type="domain" description="ABC transporter" evidence="17">
    <location>
        <begin position="626"/>
        <end position="957"/>
    </location>
</feature>
<keyword evidence="10" id="KW-0067">ATP-binding</keyword>
<evidence type="ECO:0000313" key="18">
    <source>
        <dbReference type="EMBL" id="QHW33712.1"/>
    </source>
</evidence>
<evidence type="ECO:0000256" key="6">
    <source>
        <dbReference type="ARBA" id="ARBA00022763"/>
    </source>
</evidence>
<keyword evidence="13" id="KW-0234">DNA repair</keyword>
<dbReference type="GO" id="GO:0009380">
    <property type="term" value="C:excinuclease repair complex"/>
    <property type="evidence" value="ECO:0007669"/>
    <property type="project" value="InterPro"/>
</dbReference>
<dbReference type="Gene3D" id="1.10.8.280">
    <property type="entry name" value="ABC transporter ATPase domain-like"/>
    <property type="match status" value="1"/>
</dbReference>
<evidence type="ECO:0000256" key="5">
    <source>
        <dbReference type="ARBA" id="ARBA00022741"/>
    </source>
</evidence>
<evidence type="ECO:0000256" key="12">
    <source>
        <dbReference type="ARBA" id="ARBA00023125"/>
    </source>
</evidence>
<dbReference type="InterPro" id="IPR013815">
    <property type="entry name" value="ATP_grasp_subdomain_1"/>
</dbReference>
<evidence type="ECO:0000256" key="11">
    <source>
        <dbReference type="ARBA" id="ARBA00022881"/>
    </source>
</evidence>
<evidence type="ECO:0000256" key="16">
    <source>
        <dbReference type="ARBA" id="ARBA00042156"/>
    </source>
</evidence>
<keyword evidence="5" id="KW-0547">Nucleotide-binding</keyword>
<dbReference type="GO" id="GO:0003677">
    <property type="term" value="F:DNA binding"/>
    <property type="evidence" value="ECO:0007669"/>
    <property type="project" value="UniProtKB-KW"/>
</dbReference>
<keyword evidence="7" id="KW-0228">DNA excision</keyword>
<evidence type="ECO:0000259" key="17">
    <source>
        <dbReference type="PROSITE" id="PS50893"/>
    </source>
</evidence>
<dbReference type="PROSITE" id="PS50893">
    <property type="entry name" value="ABC_TRANSPORTER_2"/>
    <property type="match status" value="1"/>
</dbReference>
<dbReference type="PANTHER" id="PTHR43152:SF1">
    <property type="entry name" value="UVRA PROTEIN"/>
    <property type="match status" value="1"/>
</dbReference>
<evidence type="ECO:0000256" key="2">
    <source>
        <dbReference type="ARBA" id="ARBA00022490"/>
    </source>
</evidence>
<keyword evidence="9" id="KW-0862">Zinc</keyword>
<keyword evidence="11" id="KW-0267">Excision nuclease</keyword>
<dbReference type="InterPro" id="IPR027417">
    <property type="entry name" value="P-loop_NTPase"/>
</dbReference>
<organism evidence="18 19">
    <name type="scientific">Paenibacillus rhizovicinus</name>
    <dbReference type="NCBI Taxonomy" id="2704463"/>
    <lineage>
        <taxon>Bacteria</taxon>
        <taxon>Bacillati</taxon>
        <taxon>Bacillota</taxon>
        <taxon>Bacilli</taxon>
        <taxon>Bacillales</taxon>
        <taxon>Paenibacillaceae</taxon>
        <taxon>Paenibacillus</taxon>
    </lineage>
</organism>
<keyword evidence="2" id="KW-0963">Cytoplasm</keyword>
<accession>A0A6C0PAX1</accession>
<keyword evidence="18" id="KW-0378">Hydrolase</keyword>
<dbReference type="KEGG" id="prz:GZH47_24885"/>
<keyword evidence="4" id="KW-0677">Repeat</keyword>
<protein>
    <recommendedName>
        <fullName evidence="15">UvrABC system protein A</fullName>
    </recommendedName>
    <alternativeName>
        <fullName evidence="16">Excinuclease ABC subunit A</fullName>
    </alternativeName>
</protein>
<dbReference type="Gene3D" id="1.20.1580.10">
    <property type="entry name" value="ABC transporter ATPase like domain"/>
    <property type="match status" value="2"/>
</dbReference>
<dbReference type="GO" id="GO:0005737">
    <property type="term" value="C:cytoplasm"/>
    <property type="evidence" value="ECO:0007669"/>
    <property type="project" value="UniProtKB-SubCell"/>
</dbReference>
<dbReference type="GO" id="GO:0004518">
    <property type="term" value="F:nuclease activity"/>
    <property type="evidence" value="ECO:0007669"/>
    <property type="project" value="UniProtKB-KW"/>
</dbReference>